<dbReference type="InterPro" id="IPR036291">
    <property type="entry name" value="NAD(P)-bd_dom_sf"/>
</dbReference>
<evidence type="ECO:0000313" key="2">
    <source>
        <dbReference type="EMBL" id="KAJ8907846.1"/>
    </source>
</evidence>
<protein>
    <recommendedName>
        <fullName evidence="1">NAD-dependent epimerase/dehydratase domain-containing protein</fullName>
    </recommendedName>
</protein>
<dbReference type="Proteomes" id="UP001157974">
    <property type="component" value="Unassembled WGS sequence"/>
</dbReference>
<accession>A0AAV8V1T9</accession>
<dbReference type="PANTHER" id="PTHR43725">
    <property type="entry name" value="UDP-GLUCOSE 4-EPIMERASE"/>
    <property type="match status" value="1"/>
</dbReference>
<reference evidence="2 3" key="1">
    <citation type="journal article" date="2023" name="Nat. Commun.">
        <title>Origin of minicircular mitochondrial genomes in red algae.</title>
        <authorList>
            <person name="Lee Y."/>
            <person name="Cho C.H."/>
            <person name="Lee Y.M."/>
            <person name="Park S.I."/>
            <person name="Yang J.H."/>
            <person name="West J.A."/>
            <person name="Bhattacharya D."/>
            <person name="Yoon H.S."/>
        </authorList>
    </citation>
    <scope>NUCLEOTIDE SEQUENCE [LARGE SCALE GENOMIC DNA]</scope>
    <source>
        <strain evidence="2 3">CCMP1338</strain>
        <tissue evidence="2">Whole cell</tissue>
    </source>
</reference>
<dbReference type="SUPFAM" id="SSF51735">
    <property type="entry name" value="NAD(P)-binding Rossmann-fold domains"/>
    <property type="match status" value="1"/>
</dbReference>
<dbReference type="EMBL" id="JAMWBK010000002">
    <property type="protein sequence ID" value="KAJ8907846.1"/>
    <property type="molecule type" value="Genomic_DNA"/>
</dbReference>
<dbReference type="GO" id="GO:0003978">
    <property type="term" value="F:UDP-glucose 4-epimerase activity"/>
    <property type="evidence" value="ECO:0007669"/>
    <property type="project" value="TreeGrafter"/>
</dbReference>
<keyword evidence="3" id="KW-1185">Reference proteome</keyword>
<evidence type="ECO:0000313" key="3">
    <source>
        <dbReference type="Proteomes" id="UP001157974"/>
    </source>
</evidence>
<dbReference type="AlphaFoldDB" id="A0AAV8V1T9"/>
<dbReference type="PANTHER" id="PTHR43725:SF6">
    <property type="entry name" value="CHLOROPLAST STEM-LOOP BINDING PROTEIN OF 41 KDA A, CHLOROPLASTIC"/>
    <property type="match status" value="1"/>
</dbReference>
<feature type="domain" description="NAD-dependent epimerase/dehydratase" evidence="1">
    <location>
        <begin position="53"/>
        <end position="267"/>
    </location>
</feature>
<dbReference type="Gene3D" id="3.40.50.720">
    <property type="entry name" value="NAD(P)-binding Rossmann-like Domain"/>
    <property type="match status" value="1"/>
</dbReference>
<evidence type="ECO:0000259" key="1">
    <source>
        <dbReference type="Pfam" id="PF01370"/>
    </source>
</evidence>
<dbReference type="InterPro" id="IPR001509">
    <property type="entry name" value="Epimerase_deHydtase"/>
</dbReference>
<dbReference type="Pfam" id="PF01370">
    <property type="entry name" value="Epimerase"/>
    <property type="match status" value="1"/>
</dbReference>
<dbReference type="GO" id="GO:0005996">
    <property type="term" value="P:monosaccharide metabolic process"/>
    <property type="evidence" value="ECO:0007669"/>
    <property type="project" value="TreeGrafter"/>
</dbReference>
<proteinExistence type="predicted"/>
<gene>
    <name evidence="2" type="ORF">NDN08_007950</name>
</gene>
<comment type="caution">
    <text evidence="2">The sequence shown here is derived from an EMBL/GenBank/DDBJ whole genome shotgun (WGS) entry which is preliminary data.</text>
</comment>
<name>A0AAV8V1T9_9RHOD</name>
<dbReference type="GO" id="GO:0005829">
    <property type="term" value="C:cytosol"/>
    <property type="evidence" value="ECO:0007669"/>
    <property type="project" value="TreeGrafter"/>
</dbReference>
<sequence length="366" mass="39394">MAFVTGVGLGLGKSVGGPAKSQFVGARVSADKVRGLTARWNMADVLIVNAPSGGHAFIGYHLADQLVAKGHEVSIYNAGEEEKATKKNPCASYGDLTAKGVSVAYGDPTSEDVGADIEKAFAKKFSVIIENFSKSAEEITPMVKHATGTGVEQFLYVSSCGIYKKSDEVPLQVGDPVNEKAGQVAVEKLLESSGLNYSSFRPIYIVGPKAAKSDYLDYFFHRIVRKRPVLLPGSGDQMTSVTHVGDVASMLVDAVGNENASKEIFNVVSPRYVTHSGVAKLCAKATGMEAEIVNFEPEKLTVELKKFFPFRNQHFFANPGKAMSLLGWENTHGLEAAIEEGFKEFQDSGKGSADFDFTVDDMLLNE</sequence>
<organism evidence="2 3">
    <name type="scientific">Rhodosorus marinus</name>
    <dbReference type="NCBI Taxonomy" id="101924"/>
    <lineage>
        <taxon>Eukaryota</taxon>
        <taxon>Rhodophyta</taxon>
        <taxon>Stylonematophyceae</taxon>
        <taxon>Stylonematales</taxon>
        <taxon>Stylonemataceae</taxon>
        <taxon>Rhodosorus</taxon>
    </lineage>
</organism>